<dbReference type="PANTHER" id="PTHR43179">
    <property type="entry name" value="RHAMNOSYLTRANSFERASE WBBL"/>
    <property type="match status" value="1"/>
</dbReference>
<comment type="similarity">
    <text evidence="1">Belongs to the glycosyltransferase 2 family.</text>
</comment>
<dbReference type="CDD" id="cd00761">
    <property type="entry name" value="Glyco_tranf_GTA_type"/>
    <property type="match status" value="1"/>
</dbReference>
<dbReference type="InterPro" id="IPR029044">
    <property type="entry name" value="Nucleotide-diphossugar_trans"/>
</dbReference>
<dbReference type="Gene3D" id="3.90.550.10">
    <property type="entry name" value="Spore Coat Polysaccharide Biosynthesis Protein SpsA, Chain A"/>
    <property type="match status" value="1"/>
</dbReference>
<dbReference type="SUPFAM" id="SSF53448">
    <property type="entry name" value="Nucleotide-diphospho-sugar transferases"/>
    <property type="match status" value="1"/>
</dbReference>
<evidence type="ECO:0000256" key="3">
    <source>
        <dbReference type="ARBA" id="ARBA00022679"/>
    </source>
</evidence>
<keyword evidence="3" id="KW-0808">Transferase</keyword>
<gene>
    <name evidence="4" type="ORF">UFOPK2761_00575</name>
</gene>
<proteinExistence type="inferred from homology"/>
<sequence length="279" mass="30030">MSSPSRVAVVTTAHGRHEHLRRQRRSLVAGVRLPDLHVVVAMDDPDLAEVVAEEPLPTLVVAVDGDERGLPLARARNTGMARAAAEGCDVLVGLDVDCLAGPNLVTGYADAVRSGPRAVWSGPVTYLPPGVLPLDAGEMAALDSPHPARPAPRAGERSDRGDPDLFWSLSYAVSAAAWRELGGYHEEYVGYGCEDTDLGRTVVARGLGLGWTGDARAYHQHHPVSDPPVEHLGALLRNARTFHCRWGEWPARGWFEAFEALGLVRRAGEGWEAVTRAPI</sequence>
<organism evidence="4">
    <name type="scientific">freshwater metagenome</name>
    <dbReference type="NCBI Taxonomy" id="449393"/>
    <lineage>
        <taxon>unclassified sequences</taxon>
        <taxon>metagenomes</taxon>
        <taxon>ecological metagenomes</taxon>
    </lineage>
</organism>
<evidence type="ECO:0000256" key="2">
    <source>
        <dbReference type="ARBA" id="ARBA00022676"/>
    </source>
</evidence>
<keyword evidence="2" id="KW-0328">Glycosyltransferase</keyword>
<reference evidence="4" key="1">
    <citation type="submission" date="2020-05" db="EMBL/GenBank/DDBJ databases">
        <authorList>
            <person name="Chiriac C."/>
            <person name="Salcher M."/>
            <person name="Ghai R."/>
            <person name="Kavagutti S V."/>
        </authorList>
    </citation>
    <scope>NUCLEOTIDE SEQUENCE</scope>
</reference>
<protein>
    <submittedName>
        <fullName evidence="4">Unannotated protein</fullName>
    </submittedName>
</protein>
<evidence type="ECO:0000313" key="4">
    <source>
        <dbReference type="EMBL" id="CAB4732003.1"/>
    </source>
</evidence>
<accession>A0A6J6SB74</accession>
<evidence type="ECO:0000256" key="1">
    <source>
        <dbReference type="ARBA" id="ARBA00006739"/>
    </source>
</evidence>
<name>A0A6J6SB74_9ZZZZ</name>
<dbReference type="EMBL" id="CAEZYQ010000003">
    <property type="protein sequence ID" value="CAB4732003.1"/>
    <property type="molecule type" value="Genomic_DNA"/>
</dbReference>
<dbReference type="AlphaFoldDB" id="A0A6J6SB74"/>
<dbReference type="GO" id="GO:0016757">
    <property type="term" value="F:glycosyltransferase activity"/>
    <property type="evidence" value="ECO:0007669"/>
    <property type="project" value="UniProtKB-KW"/>
</dbReference>
<dbReference type="PANTHER" id="PTHR43179:SF12">
    <property type="entry name" value="GALACTOFURANOSYLTRANSFERASE GLFT2"/>
    <property type="match status" value="1"/>
</dbReference>